<organism evidence="2 3">
    <name type="scientific">Telmatocola sphagniphila</name>
    <dbReference type="NCBI Taxonomy" id="1123043"/>
    <lineage>
        <taxon>Bacteria</taxon>
        <taxon>Pseudomonadati</taxon>
        <taxon>Planctomycetota</taxon>
        <taxon>Planctomycetia</taxon>
        <taxon>Gemmatales</taxon>
        <taxon>Gemmataceae</taxon>
    </lineage>
</organism>
<dbReference type="InterPro" id="IPR051044">
    <property type="entry name" value="MAG_DAG_Lipase"/>
</dbReference>
<dbReference type="InterPro" id="IPR022742">
    <property type="entry name" value="Hydrolase_4"/>
</dbReference>
<dbReference type="PANTHER" id="PTHR11614">
    <property type="entry name" value="PHOSPHOLIPASE-RELATED"/>
    <property type="match status" value="1"/>
</dbReference>
<reference evidence="2" key="1">
    <citation type="submission" date="2021-05" db="EMBL/GenBank/DDBJ databases">
        <title>Complete genome sequence of the cellulolytic planctomycete Telmatocola sphagniphila SP2T and characterization of the first cellulase from planctomycetes.</title>
        <authorList>
            <person name="Rakitin A.L."/>
            <person name="Beletsky A.V."/>
            <person name="Naumoff D.G."/>
            <person name="Kulichevskaya I.S."/>
            <person name="Mardanov A.V."/>
            <person name="Ravin N.V."/>
            <person name="Dedysh S.N."/>
        </authorList>
    </citation>
    <scope>NUCLEOTIDE SEQUENCE</scope>
    <source>
        <strain evidence="2">SP2T</strain>
    </source>
</reference>
<dbReference type="InterPro" id="IPR029058">
    <property type="entry name" value="AB_hydrolase_fold"/>
</dbReference>
<dbReference type="SUPFAM" id="SSF53474">
    <property type="entry name" value="alpha/beta-Hydrolases"/>
    <property type="match status" value="1"/>
</dbReference>
<dbReference type="AlphaFoldDB" id="A0A8E6BAI3"/>
<gene>
    <name evidence="2" type="ORF">KIH39_11500</name>
</gene>
<evidence type="ECO:0000313" key="2">
    <source>
        <dbReference type="EMBL" id="QVL34902.1"/>
    </source>
</evidence>
<dbReference type="KEGG" id="tsph:KIH39_11500"/>
<accession>A0A8E6BAI3</accession>
<proteinExistence type="predicted"/>
<name>A0A8E6BAI3_9BACT</name>
<sequence>MDTFTSTDGYEHKYRRFRAHSPRATIVFVHGIQSHGGWYKRSCRQLAEAGYEVYFLDRRGAGLNTAARGDTRSFRRLLDDIHEFVAHIPKSGSKLFLAGISWGGKLALGFPYRYPNKIDGMLLLCPGFFPQVRPPFFQRLWIGRCRLRCPTRLFPVPLSDAELFTENKDWQKFIAEDPLATRLATARFLVESFNLDFYVKRAVKRVTMPIVLLLAEKERVIFNEKTRKWIERKAPTPDKTILEYPGASHTLEFEPADHPYVKDMIAWLDKRSL</sequence>
<dbReference type="EMBL" id="CP074694">
    <property type="protein sequence ID" value="QVL34902.1"/>
    <property type="molecule type" value="Genomic_DNA"/>
</dbReference>
<evidence type="ECO:0000313" key="3">
    <source>
        <dbReference type="Proteomes" id="UP000676194"/>
    </source>
</evidence>
<evidence type="ECO:0000259" key="1">
    <source>
        <dbReference type="Pfam" id="PF12146"/>
    </source>
</evidence>
<keyword evidence="3" id="KW-1185">Reference proteome</keyword>
<dbReference type="Proteomes" id="UP000676194">
    <property type="component" value="Chromosome"/>
</dbReference>
<feature type="domain" description="Serine aminopeptidase S33" evidence="1">
    <location>
        <begin position="21"/>
        <end position="255"/>
    </location>
</feature>
<protein>
    <submittedName>
        <fullName evidence="2">Lysophospholipase</fullName>
    </submittedName>
</protein>
<dbReference type="Pfam" id="PF12146">
    <property type="entry name" value="Hydrolase_4"/>
    <property type="match status" value="1"/>
</dbReference>
<dbReference type="Gene3D" id="3.40.50.1820">
    <property type="entry name" value="alpha/beta hydrolase"/>
    <property type="match status" value="1"/>
</dbReference>